<dbReference type="EMBL" id="CAJPWZ010001998">
    <property type="protein sequence ID" value="CAG2228555.1"/>
    <property type="molecule type" value="Genomic_DNA"/>
</dbReference>
<evidence type="ECO:0000313" key="3">
    <source>
        <dbReference type="Proteomes" id="UP000683360"/>
    </source>
</evidence>
<dbReference type="Proteomes" id="UP000683360">
    <property type="component" value="Unassembled WGS sequence"/>
</dbReference>
<gene>
    <name evidence="2" type="ORF">MEDL_41496</name>
</gene>
<reference evidence="2" key="1">
    <citation type="submission" date="2021-03" db="EMBL/GenBank/DDBJ databases">
        <authorList>
            <person name="Bekaert M."/>
        </authorList>
    </citation>
    <scope>NUCLEOTIDE SEQUENCE</scope>
</reference>
<proteinExistence type="predicted"/>
<name>A0A8S3T4Q6_MYTED</name>
<sequence length="243" mass="27197">MYTTKSAQSVNTKPVISSISSTTSFLSTVDSTVLSLITSKEISGGLIAGGVVAGLLVLLLPLGIIFYRRRCSNTTKSPRNKFVTRSNPAYESDIDVGTDGNPYKNKDSSLYHHYFEVQNDPDIVTQTHNYINTDTMTYDYASGHGSLKDDTYDLKDDTYDNMKQGINVKQHSKGIDLNTYSHLQDTFIDSDENTYNHTIHDRVPSMTENDYSMSRGQMSDDDYDVSGNYYRGHHIDGSEAVYN</sequence>
<organism evidence="2 3">
    <name type="scientific">Mytilus edulis</name>
    <name type="common">Blue mussel</name>
    <dbReference type="NCBI Taxonomy" id="6550"/>
    <lineage>
        <taxon>Eukaryota</taxon>
        <taxon>Metazoa</taxon>
        <taxon>Spiralia</taxon>
        <taxon>Lophotrochozoa</taxon>
        <taxon>Mollusca</taxon>
        <taxon>Bivalvia</taxon>
        <taxon>Autobranchia</taxon>
        <taxon>Pteriomorphia</taxon>
        <taxon>Mytilida</taxon>
        <taxon>Mytiloidea</taxon>
        <taxon>Mytilidae</taxon>
        <taxon>Mytilinae</taxon>
        <taxon>Mytilus</taxon>
    </lineage>
</organism>
<dbReference type="OrthoDB" id="10470344at2759"/>
<protein>
    <submittedName>
        <fullName evidence="2">Uncharacterized protein</fullName>
    </submittedName>
</protein>
<comment type="caution">
    <text evidence="2">The sequence shown here is derived from an EMBL/GenBank/DDBJ whole genome shotgun (WGS) entry which is preliminary data.</text>
</comment>
<evidence type="ECO:0000256" key="1">
    <source>
        <dbReference type="SAM" id="Phobius"/>
    </source>
</evidence>
<feature type="transmembrane region" description="Helical" evidence="1">
    <location>
        <begin position="42"/>
        <end position="67"/>
    </location>
</feature>
<evidence type="ECO:0000313" key="2">
    <source>
        <dbReference type="EMBL" id="CAG2228555.1"/>
    </source>
</evidence>
<keyword evidence="1" id="KW-0812">Transmembrane</keyword>
<keyword evidence="3" id="KW-1185">Reference proteome</keyword>
<keyword evidence="1" id="KW-0472">Membrane</keyword>
<accession>A0A8S3T4Q6</accession>
<dbReference type="AlphaFoldDB" id="A0A8S3T4Q6"/>
<keyword evidence="1" id="KW-1133">Transmembrane helix</keyword>